<feature type="region of interest" description="Disordered" evidence="3">
    <location>
        <begin position="76"/>
        <end position="170"/>
    </location>
</feature>
<dbReference type="GO" id="GO:0005829">
    <property type="term" value="C:cytosol"/>
    <property type="evidence" value="ECO:0007669"/>
    <property type="project" value="TreeGrafter"/>
</dbReference>
<dbReference type="EMBL" id="AJ606474">
    <property type="protein sequence ID" value="CAE54590.1"/>
    <property type="molecule type" value="mRNA"/>
</dbReference>
<accession>Q70AB3</accession>
<dbReference type="PROSITE" id="PS00823">
    <property type="entry name" value="DEHYDRIN_2"/>
    <property type="match status" value="1"/>
</dbReference>
<dbReference type="InterPro" id="IPR000167">
    <property type="entry name" value="Dehydrin"/>
</dbReference>
<dbReference type="PROSITE" id="PS00315">
    <property type="entry name" value="DEHYDRIN_1"/>
    <property type="match status" value="1"/>
</dbReference>
<comment type="similarity">
    <text evidence="1 2">Belongs to the plant dehydrin family.</text>
</comment>
<evidence type="ECO:0000256" key="1">
    <source>
        <dbReference type="ARBA" id="ARBA00008403"/>
    </source>
</evidence>
<dbReference type="PANTHER" id="PTHR33346:SF42">
    <property type="entry name" value="DEHYDRIN XERO 1"/>
    <property type="match status" value="1"/>
</dbReference>
<dbReference type="InterPro" id="IPR030513">
    <property type="entry name" value="Dehydrin_CS"/>
</dbReference>
<dbReference type="GO" id="GO:0009737">
    <property type="term" value="P:response to abscisic acid"/>
    <property type="evidence" value="ECO:0007669"/>
    <property type="project" value="TreeGrafter"/>
</dbReference>
<dbReference type="GO" id="GO:0009414">
    <property type="term" value="P:response to water deprivation"/>
    <property type="evidence" value="ECO:0007669"/>
    <property type="project" value="UniProtKB-ARBA"/>
</dbReference>
<evidence type="ECO:0000256" key="3">
    <source>
        <dbReference type="SAM" id="MobiDB-lite"/>
    </source>
</evidence>
<feature type="compositionally biased region" description="Low complexity" evidence="3">
    <location>
        <begin position="98"/>
        <end position="114"/>
    </location>
</feature>
<evidence type="ECO:0000313" key="4">
    <source>
        <dbReference type="EMBL" id="CAE54590.1"/>
    </source>
</evidence>
<dbReference type="GO" id="GO:0009631">
    <property type="term" value="P:cold acclimation"/>
    <property type="evidence" value="ECO:0007669"/>
    <property type="project" value="TreeGrafter"/>
</dbReference>
<evidence type="ECO:0000256" key="2">
    <source>
        <dbReference type="RuleBase" id="RU003995"/>
    </source>
</evidence>
<protein>
    <submittedName>
        <fullName evidence="4">Dehydrin/response ABA</fullName>
    </submittedName>
</protein>
<name>Q70AB3_FAGSY</name>
<gene>
    <name evidence="4" type="primary">dhn1</name>
</gene>
<sequence>MKAVREKPNLFELFLQNQYAGAAPQNDEFGNPIRSDEYGNRVRTHEFGNPTHHTQQRCCRIRNWWFDTNTLQGMRHDATTGAGHGGVDYRHDQQQQQHGLSGMLHRSGSGSSSSSEDDGFGGRRKKKGVMEKVKEKIPGVGHKDDQYHQGQTTSTITPDYYDQGQTHEKKGIMEKIKEKLPGH</sequence>
<feature type="compositionally biased region" description="Basic and acidic residues" evidence="3">
    <location>
        <begin position="128"/>
        <end position="147"/>
    </location>
</feature>
<reference evidence="4" key="2">
    <citation type="journal article" date="2008" name="J. Plant Physiol.">
        <title>Two cDNA clones (FsDhn1 and FsClo1) up-regulated by ABA are involved in drought responses in Fagus sylvatica L. seeds.</title>
        <authorList>
            <person name="Jimenez-Nieto J.A."/>
            <person name="Alonso-Ramerez A."/>
            <person name="Nicoles C."/>
        </authorList>
    </citation>
    <scope>NUCLEOTIDE SEQUENCE</scope>
    <source>
        <tissue evidence="4">Seed</tissue>
    </source>
</reference>
<organism evidence="4">
    <name type="scientific">Fagus sylvatica</name>
    <name type="common">Beechnut</name>
    <dbReference type="NCBI Taxonomy" id="28930"/>
    <lineage>
        <taxon>Eukaryota</taxon>
        <taxon>Viridiplantae</taxon>
        <taxon>Streptophyta</taxon>
        <taxon>Embryophyta</taxon>
        <taxon>Tracheophyta</taxon>
        <taxon>Spermatophyta</taxon>
        <taxon>Magnoliopsida</taxon>
        <taxon>eudicotyledons</taxon>
        <taxon>Gunneridae</taxon>
        <taxon>Pentapetalae</taxon>
        <taxon>rosids</taxon>
        <taxon>fabids</taxon>
        <taxon>Fagales</taxon>
        <taxon>Fagaceae</taxon>
        <taxon>Fagus</taxon>
    </lineage>
</organism>
<proteinExistence type="evidence at transcript level"/>
<feature type="compositionally biased region" description="Polar residues" evidence="3">
    <location>
        <begin position="148"/>
        <end position="157"/>
    </location>
</feature>
<dbReference type="Pfam" id="PF00257">
    <property type="entry name" value="Dehydrin"/>
    <property type="match status" value="1"/>
</dbReference>
<dbReference type="AlphaFoldDB" id="Q70AB3"/>
<dbReference type="PANTHER" id="PTHR33346">
    <property type="entry name" value="DEHYDRIN XERO 2-RELATED"/>
    <property type="match status" value="1"/>
</dbReference>
<reference evidence="4" key="1">
    <citation type="submission" date="2003-11" db="EMBL/GenBank/DDBJ databases">
        <authorList>
            <person name="Jimenez-Nieto J.A."/>
        </authorList>
    </citation>
    <scope>NUCLEOTIDE SEQUENCE</scope>
    <source>
        <tissue evidence="4">Seed</tissue>
    </source>
</reference>